<name>A0AA39XCD3_9PEZI</name>
<feature type="domain" description="Heterokaryon incompatibility" evidence="1">
    <location>
        <begin position="225"/>
        <end position="395"/>
    </location>
</feature>
<dbReference type="PANTHER" id="PTHR33112:SF16">
    <property type="entry name" value="HETEROKARYON INCOMPATIBILITY DOMAIN-CONTAINING PROTEIN"/>
    <property type="match status" value="1"/>
</dbReference>
<organism evidence="2 3">
    <name type="scientific">Immersiella caudata</name>
    <dbReference type="NCBI Taxonomy" id="314043"/>
    <lineage>
        <taxon>Eukaryota</taxon>
        <taxon>Fungi</taxon>
        <taxon>Dikarya</taxon>
        <taxon>Ascomycota</taxon>
        <taxon>Pezizomycotina</taxon>
        <taxon>Sordariomycetes</taxon>
        <taxon>Sordariomycetidae</taxon>
        <taxon>Sordariales</taxon>
        <taxon>Lasiosphaeriaceae</taxon>
        <taxon>Immersiella</taxon>
    </lineage>
</organism>
<keyword evidence="3" id="KW-1185">Reference proteome</keyword>
<dbReference type="InterPro" id="IPR010730">
    <property type="entry name" value="HET"/>
</dbReference>
<proteinExistence type="predicted"/>
<dbReference type="Proteomes" id="UP001175000">
    <property type="component" value="Unassembled WGS sequence"/>
</dbReference>
<dbReference type="AlphaFoldDB" id="A0AA39XCD3"/>
<dbReference type="Pfam" id="PF06985">
    <property type="entry name" value="HET"/>
    <property type="match status" value="1"/>
</dbReference>
<evidence type="ECO:0000259" key="1">
    <source>
        <dbReference type="Pfam" id="PF06985"/>
    </source>
</evidence>
<evidence type="ECO:0000313" key="3">
    <source>
        <dbReference type="Proteomes" id="UP001175000"/>
    </source>
</evidence>
<reference evidence="2" key="1">
    <citation type="submission" date="2023-06" db="EMBL/GenBank/DDBJ databases">
        <title>Genome-scale phylogeny and comparative genomics of the fungal order Sordariales.</title>
        <authorList>
            <consortium name="Lawrence Berkeley National Laboratory"/>
            <person name="Hensen N."/>
            <person name="Bonometti L."/>
            <person name="Westerberg I."/>
            <person name="Brannstrom I.O."/>
            <person name="Guillou S."/>
            <person name="Cros-Aarteil S."/>
            <person name="Calhoun S."/>
            <person name="Haridas S."/>
            <person name="Kuo A."/>
            <person name="Mondo S."/>
            <person name="Pangilinan J."/>
            <person name="Riley R."/>
            <person name="Labutti K."/>
            <person name="Andreopoulos B."/>
            <person name="Lipzen A."/>
            <person name="Chen C."/>
            <person name="Yanf M."/>
            <person name="Daum C."/>
            <person name="Ng V."/>
            <person name="Clum A."/>
            <person name="Steindorff A."/>
            <person name="Ohm R."/>
            <person name="Martin F."/>
            <person name="Silar P."/>
            <person name="Natvig D."/>
            <person name="Lalanne C."/>
            <person name="Gautier V."/>
            <person name="Ament-Velasquez S.L."/>
            <person name="Kruys A."/>
            <person name="Hutchinson M.I."/>
            <person name="Powell A.J."/>
            <person name="Barry K."/>
            <person name="Miller A.N."/>
            <person name="Grigoriev I.V."/>
            <person name="Debuchy R."/>
            <person name="Gladieux P."/>
            <person name="Thoren M.H."/>
            <person name="Johannesson H."/>
        </authorList>
    </citation>
    <scope>NUCLEOTIDE SEQUENCE</scope>
    <source>
        <strain evidence="2">CBS 606.72</strain>
    </source>
</reference>
<gene>
    <name evidence="2" type="ORF">B0T14DRAFT_1685</name>
</gene>
<protein>
    <submittedName>
        <fullName evidence="2">Heterokaryon incompatibility protein-domain-containing protein</fullName>
    </submittedName>
</protein>
<comment type="caution">
    <text evidence="2">The sequence shown here is derived from an EMBL/GenBank/DDBJ whole genome shotgun (WGS) entry which is preliminary data.</text>
</comment>
<dbReference type="EMBL" id="JAULSU010000001">
    <property type="protein sequence ID" value="KAK0631333.1"/>
    <property type="molecule type" value="Genomic_DNA"/>
</dbReference>
<evidence type="ECO:0000313" key="2">
    <source>
        <dbReference type="EMBL" id="KAK0631333.1"/>
    </source>
</evidence>
<accession>A0AA39XCD3</accession>
<dbReference type="PANTHER" id="PTHR33112">
    <property type="entry name" value="DOMAIN PROTEIN, PUTATIVE-RELATED"/>
    <property type="match status" value="1"/>
</dbReference>
<sequence length="737" mass="82500">MSRLYTYNALGTLDWESETRETWGLFRELRLCAKCQEKGIGAGPLPVSVMRHSSSDSGKSYYQLVDWVYMPRLSEVRKAGFDGCAFCMVLYLGFCQLERAIYGHIYGPNFEPSGDWSFRYAFQNPRSVRIGAIHPTDGDGEQIEQFYINVVEDDLPTDHDRSIVPPDWVSFMRTRLDNCLSPQSNHTHCDREPDFPVNWPQRILRIAGQTAVLADFNPTEHAGQYAALSYCWGSEDELRRNPPLKTTASTWNRMRSGVDISDMPLTIRQALTICSRLDIEYIWVDALCIVQDDKADWEIEARKMATVYSLAKVTIIAASSTSCHSGFLDAVHLAGAPFELPAQIKWPPTMKLVARKTNTSTFHFDLKDFANFDPVSVAPTESLDAIDHRGWTFQEEYLATRYIKFTKEDIQWQCRDDAGCLCGQAVQKNERRAIYQDLWATASQVVSGSSKAHKTSAATVNRAFCEAGRACWETIVKDFSRRQFTSANDKLLALSGLVSRLAPNMQSPTVDSTYIAGMWKNMLLDGGALSWRCLESAQGRPPTNTIIAPSFSWASLDVGVVYDRGSVGEFGFNMEKPLFEVIDAENALLSADEVFGRVSGGSLTLSGLLIPCMVSSGPRANFGDRERRQGLSVVRERTWFDCGVSRMRLKSGEVTLQRARENHAFATTDAYVFVLMSMHIYGSFSGSGFDGLILGKTDGCPGCYQRLGYTRFTIETKSVFDRAESTLEGYKSAVTLF</sequence>